<dbReference type="EMBL" id="JACIGK010000003">
    <property type="protein sequence ID" value="MBB4264920.1"/>
    <property type="molecule type" value="Genomic_DNA"/>
</dbReference>
<evidence type="ECO:0000256" key="1">
    <source>
        <dbReference type="ARBA" id="ARBA00000109"/>
    </source>
</evidence>
<dbReference type="InterPro" id="IPR014720">
    <property type="entry name" value="dsRBD_dom"/>
</dbReference>
<keyword evidence="7 15" id="KW-0507">mRNA processing</keyword>
<evidence type="ECO:0000259" key="16">
    <source>
        <dbReference type="PROSITE" id="PS50137"/>
    </source>
</evidence>
<dbReference type="GO" id="GO:0004525">
    <property type="term" value="F:ribonuclease III activity"/>
    <property type="evidence" value="ECO:0007669"/>
    <property type="project" value="UniProtKB-UniRule"/>
</dbReference>
<dbReference type="InterPro" id="IPR036389">
    <property type="entry name" value="RNase_III_sf"/>
</dbReference>
<evidence type="ECO:0000256" key="5">
    <source>
        <dbReference type="ARBA" id="ARBA00022490"/>
    </source>
</evidence>
<comment type="caution">
    <text evidence="18">The sequence shown here is derived from an EMBL/GenBank/DDBJ whole genome shotgun (WGS) entry which is preliminary data.</text>
</comment>
<proteinExistence type="inferred from homology"/>
<dbReference type="PANTHER" id="PTHR11207:SF0">
    <property type="entry name" value="RIBONUCLEASE 3"/>
    <property type="match status" value="1"/>
</dbReference>
<evidence type="ECO:0000256" key="10">
    <source>
        <dbReference type="ARBA" id="ARBA00022723"/>
    </source>
</evidence>
<keyword evidence="10 15" id="KW-0479">Metal-binding</keyword>
<comment type="catalytic activity">
    <reaction evidence="1 15">
        <text>Endonucleolytic cleavage to 5'-phosphomonoester.</text>
        <dbReference type="EC" id="3.1.26.3"/>
    </reaction>
</comment>
<evidence type="ECO:0000256" key="7">
    <source>
        <dbReference type="ARBA" id="ARBA00022664"/>
    </source>
</evidence>
<evidence type="ECO:0000256" key="14">
    <source>
        <dbReference type="ARBA" id="ARBA00022884"/>
    </source>
</evidence>
<dbReference type="EC" id="3.1.26.3" evidence="15"/>
<dbReference type="RefSeq" id="WP_184042557.1">
    <property type="nucleotide sequence ID" value="NZ_JACIGK010000003.1"/>
</dbReference>
<dbReference type="CDD" id="cd00593">
    <property type="entry name" value="RIBOc"/>
    <property type="match status" value="1"/>
</dbReference>
<keyword evidence="15" id="KW-0699">rRNA-binding</keyword>
<dbReference type="FunFam" id="1.10.1520.10:FF:000001">
    <property type="entry name" value="Ribonuclease 3"/>
    <property type="match status" value="1"/>
</dbReference>
<dbReference type="FunFam" id="3.30.160.20:FF:000003">
    <property type="entry name" value="Ribonuclease 3"/>
    <property type="match status" value="1"/>
</dbReference>
<dbReference type="Pfam" id="PF00035">
    <property type="entry name" value="dsrm"/>
    <property type="match status" value="1"/>
</dbReference>
<dbReference type="GO" id="GO:0046872">
    <property type="term" value="F:metal ion binding"/>
    <property type="evidence" value="ECO:0007669"/>
    <property type="project" value="UniProtKB-KW"/>
</dbReference>
<evidence type="ECO:0000256" key="6">
    <source>
        <dbReference type="ARBA" id="ARBA00022552"/>
    </source>
</evidence>
<dbReference type="PROSITE" id="PS50137">
    <property type="entry name" value="DS_RBD"/>
    <property type="match status" value="1"/>
</dbReference>
<dbReference type="Gene3D" id="1.10.1520.10">
    <property type="entry name" value="Ribonuclease III domain"/>
    <property type="match status" value="1"/>
</dbReference>
<keyword evidence="5 15" id="KW-0963">Cytoplasm</keyword>
<dbReference type="GO" id="GO:0010468">
    <property type="term" value="P:regulation of gene expression"/>
    <property type="evidence" value="ECO:0007669"/>
    <property type="project" value="TreeGrafter"/>
</dbReference>
<feature type="domain" description="RNase III" evidence="17">
    <location>
        <begin position="23"/>
        <end position="147"/>
    </location>
</feature>
<evidence type="ECO:0000256" key="11">
    <source>
        <dbReference type="ARBA" id="ARBA00022759"/>
    </source>
</evidence>
<dbReference type="GO" id="GO:0006397">
    <property type="term" value="P:mRNA processing"/>
    <property type="evidence" value="ECO:0007669"/>
    <property type="project" value="UniProtKB-UniRule"/>
</dbReference>
<dbReference type="CDD" id="cd10845">
    <property type="entry name" value="DSRM_RNAse_III_family"/>
    <property type="match status" value="1"/>
</dbReference>
<dbReference type="SMART" id="SM00535">
    <property type="entry name" value="RIBOc"/>
    <property type="match status" value="1"/>
</dbReference>
<feature type="active site" evidence="15">
    <location>
        <position position="64"/>
    </location>
</feature>
<dbReference type="Pfam" id="PF14622">
    <property type="entry name" value="Ribonucleas_3_3"/>
    <property type="match status" value="1"/>
</dbReference>
<dbReference type="HAMAP" id="MF_00104">
    <property type="entry name" value="RNase_III"/>
    <property type="match status" value="1"/>
</dbReference>
<keyword evidence="14 15" id="KW-0694">RNA-binding</keyword>
<feature type="binding site" evidence="15">
    <location>
        <position position="136"/>
    </location>
    <ligand>
        <name>Mg(2+)</name>
        <dbReference type="ChEBI" id="CHEBI:18420"/>
    </ligand>
</feature>
<dbReference type="PROSITE" id="PS50142">
    <property type="entry name" value="RNASE_3_2"/>
    <property type="match status" value="1"/>
</dbReference>
<evidence type="ECO:0000256" key="9">
    <source>
        <dbReference type="ARBA" id="ARBA00022722"/>
    </source>
</evidence>
<dbReference type="PANTHER" id="PTHR11207">
    <property type="entry name" value="RIBONUCLEASE III"/>
    <property type="match status" value="1"/>
</dbReference>
<dbReference type="GO" id="GO:0008033">
    <property type="term" value="P:tRNA processing"/>
    <property type="evidence" value="ECO:0007669"/>
    <property type="project" value="UniProtKB-KW"/>
</dbReference>
<keyword evidence="9 15" id="KW-0540">Nuclease</keyword>
<sequence>MTGSPSRPADVATPGTADPARDLVILEDRLGHRFDRPDLLDRALTHGSLGGGLESYERLEFLGDRVLNLLVAHMLYDRFPREPEGSLARRHTALVRGETLAHVARTLGLASLIRLSQGEVDLGGRDNPTLLADVCEAVLGALYLDGGLAVVDRVVRRHWTPLMDQDLSPPKDPKTSVQEWAQGRGLPLPVYETVAASGPDHAPTFTVAVRVKGRPEVRADGASKRQAEQRAAALLLKGLRL</sequence>
<protein>
    <recommendedName>
        <fullName evidence="15">Ribonuclease 3</fullName>
        <ecNumber evidence="15">3.1.26.3</ecNumber>
    </recommendedName>
    <alternativeName>
        <fullName evidence="15">Ribonuclease III</fullName>
        <shortName evidence="15">RNase III</shortName>
    </alternativeName>
</protein>
<evidence type="ECO:0000256" key="12">
    <source>
        <dbReference type="ARBA" id="ARBA00022801"/>
    </source>
</evidence>
<accession>A0A7W6W8E3</accession>
<keyword evidence="11 15" id="KW-0255">Endonuclease</keyword>
<feature type="domain" description="DRBM" evidence="16">
    <location>
        <begin position="172"/>
        <end position="241"/>
    </location>
</feature>
<dbReference type="SUPFAM" id="SSF69065">
    <property type="entry name" value="RNase III domain-like"/>
    <property type="match status" value="1"/>
</dbReference>
<dbReference type="NCBIfam" id="TIGR02191">
    <property type="entry name" value="RNaseIII"/>
    <property type="match status" value="1"/>
</dbReference>
<dbReference type="GO" id="GO:0042802">
    <property type="term" value="F:identical protein binding"/>
    <property type="evidence" value="ECO:0007669"/>
    <property type="project" value="UniProtKB-ARBA"/>
</dbReference>
<keyword evidence="12 15" id="KW-0378">Hydrolase</keyword>
<keyword evidence="6 15" id="KW-0698">rRNA processing</keyword>
<evidence type="ECO:0000313" key="19">
    <source>
        <dbReference type="Proteomes" id="UP000554286"/>
    </source>
</evidence>
<feature type="active site" evidence="15">
    <location>
        <position position="136"/>
    </location>
</feature>
<keyword evidence="13 15" id="KW-0460">Magnesium</keyword>
<keyword evidence="8 15" id="KW-0819">tRNA processing</keyword>
<dbReference type="Proteomes" id="UP000554286">
    <property type="component" value="Unassembled WGS sequence"/>
</dbReference>
<dbReference type="Gene3D" id="3.30.160.20">
    <property type="match status" value="1"/>
</dbReference>
<comment type="subunit">
    <text evidence="4 15">Homodimer.</text>
</comment>
<dbReference type="GO" id="GO:0006364">
    <property type="term" value="P:rRNA processing"/>
    <property type="evidence" value="ECO:0007669"/>
    <property type="project" value="UniProtKB-UniRule"/>
</dbReference>
<comment type="subcellular location">
    <subcellularLocation>
        <location evidence="2 15">Cytoplasm</location>
    </subcellularLocation>
</comment>
<evidence type="ECO:0000313" key="18">
    <source>
        <dbReference type="EMBL" id="MBB4264920.1"/>
    </source>
</evidence>
<reference evidence="18 19" key="1">
    <citation type="submission" date="2020-08" db="EMBL/GenBank/DDBJ databases">
        <title>Genome sequencing of Purple Non-Sulfur Bacteria from various extreme environments.</title>
        <authorList>
            <person name="Mayer M."/>
        </authorList>
    </citation>
    <scope>NUCLEOTIDE SEQUENCE [LARGE SCALE GENOMIC DNA]</scope>
    <source>
        <strain evidence="18 19">JA131</strain>
    </source>
</reference>
<dbReference type="SUPFAM" id="SSF54768">
    <property type="entry name" value="dsRNA-binding domain-like"/>
    <property type="match status" value="1"/>
</dbReference>
<comment type="similarity">
    <text evidence="3">Belongs to the ribonuclease III family.</text>
</comment>
<evidence type="ECO:0000256" key="8">
    <source>
        <dbReference type="ARBA" id="ARBA00022694"/>
    </source>
</evidence>
<name>A0A7W6W8E3_9PROT</name>
<dbReference type="InterPro" id="IPR011907">
    <property type="entry name" value="RNase_III"/>
</dbReference>
<evidence type="ECO:0000256" key="15">
    <source>
        <dbReference type="HAMAP-Rule" id="MF_00104"/>
    </source>
</evidence>
<feature type="binding site" evidence="15">
    <location>
        <position position="60"/>
    </location>
    <ligand>
        <name>Mg(2+)</name>
        <dbReference type="ChEBI" id="CHEBI:18420"/>
    </ligand>
</feature>
<gene>
    <name evidence="15" type="primary">rnc</name>
    <name evidence="18" type="ORF">GGD89_000531</name>
</gene>
<evidence type="ECO:0000256" key="3">
    <source>
        <dbReference type="ARBA" id="ARBA00010183"/>
    </source>
</evidence>
<dbReference type="GO" id="GO:0005737">
    <property type="term" value="C:cytoplasm"/>
    <property type="evidence" value="ECO:0007669"/>
    <property type="project" value="UniProtKB-SubCell"/>
</dbReference>
<dbReference type="AlphaFoldDB" id="A0A7W6W8E3"/>
<dbReference type="PROSITE" id="PS00517">
    <property type="entry name" value="RNASE_3_1"/>
    <property type="match status" value="1"/>
</dbReference>
<evidence type="ECO:0000256" key="4">
    <source>
        <dbReference type="ARBA" id="ARBA00011738"/>
    </source>
</evidence>
<feature type="binding site" evidence="15">
    <location>
        <position position="133"/>
    </location>
    <ligand>
        <name>Mg(2+)</name>
        <dbReference type="ChEBI" id="CHEBI:18420"/>
    </ligand>
</feature>
<evidence type="ECO:0000256" key="13">
    <source>
        <dbReference type="ARBA" id="ARBA00022842"/>
    </source>
</evidence>
<dbReference type="InterPro" id="IPR000999">
    <property type="entry name" value="RNase_III_dom"/>
</dbReference>
<dbReference type="GO" id="GO:0019843">
    <property type="term" value="F:rRNA binding"/>
    <property type="evidence" value="ECO:0007669"/>
    <property type="project" value="UniProtKB-KW"/>
</dbReference>
<organism evidence="18 19">
    <name type="scientific">Roseospira visakhapatnamensis</name>
    <dbReference type="NCBI Taxonomy" id="390880"/>
    <lineage>
        <taxon>Bacteria</taxon>
        <taxon>Pseudomonadati</taxon>
        <taxon>Pseudomonadota</taxon>
        <taxon>Alphaproteobacteria</taxon>
        <taxon>Rhodospirillales</taxon>
        <taxon>Rhodospirillaceae</taxon>
        <taxon>Roseospira</taxon>
    </lineage>
</organism>
<comment type="cofactor">
    <cofactor evidence="15">
        <name>Mg(2+)</name>
        <dbReference type="ChEBI" id="CHEBI:18420"/>
    </cofactor>
</comment>
<keyword evidence="19" id="KW-1185">Reference proteome</keyword>
<comment type="function">
    <text evidence="15">Digests double-stranded RNA. Involved in the processing of primary rRNA transcript to yield the immediate precursors to the large and small rRNAs (23S and 16S). Processes some mRNAs, and tRNAs when they are encoded in the rRNA operon. Processes pre-crRNA and tracrRNA of type II CRISPR loci if present in the organism.</text>
</comment>
<dbReference type="GO" id="GO:0003725">
    <property type="term" value="F:double-stranded RNA binding"/>
    <property type="evidence" value="ECO:0007669"/>
    <property type="project" value="TreeGrafter"/>
</dbReference>
<dbReference type="SMART" id="SM00358">
    <property type="entry name" value="DSRM"/>
    <property type="match status" value="1"/>
</dbReference>
<evidence type="ECO:0000256" key="2">
    <source>
        <dbReference type="ARBA" id="ARBA00004496"/>
    </source>
</evidence>
<evidence type="ECO:0000259" key="17">
    <source>
        <dbReference type="PROSITE" id="PS50142"/>
    </source>
</evidence>